<dbReference type="AlphaFoldDB" id="A0A9P0LAC0"/>
<reference evidence="1" key="1">
    <citation type="submission" date="2022-03" db="EMBL/GenBank/DDBJ databases">
        <authorList>
            <person name="Sayadi A."/>
        </authorList>
    </citation>
    <scope>NUCLEOTIDE SEQUENCE</scope>
</reference>
<proteinExistence type="predicted"/>
<evidence type="ECO:0000313" key="2">
    <source>
        <dbReference type="Proteomes" id="UP001152888"/>
    </source>
</evidence>
<protein>
    <submittedName>
        <fullName evidence="1">Uncharacterized protein</fullName>
    </submittedName>
</protein>
<dbReference type="Proteomes" id="UP001152888">
    <property type="component" value="Unassembled WGS sequence"/>
</dbReference>
<organism evidence="1 2">
    <name type="scientific">Acanthoscelides obtectus</name>
    <name type="common">Bean weevil</name>
    <name type="synonym">Bruchus obtectus</name>
    <dbReference type="NCBI Taxonomy" id="200917"/>
    <lineage>
        <taxon>Eukaryota</taxon>
        <taxon>Metazoa</taxon>
        <taxon>Ecdysozoa</taxon>
        <taxon>Arthropoda</taxon>
        <taxon>Hexapoda</taxon>
        <taxon>Insecta</taxon>
        <taxon>Pterygota</taxon>
        <taxon>Neoptera</taxon>
        <taxon>Endopterygota</taxon>
        <taxon>Coleoptera</taxon>
        <taxon>Polyphaga</taxon>
        <taxon>Cucujiformia</taxon>
        <taxon>Chrysomeloidea</taxon>
        <taxon>Chrysomelidae</taxon>
        <taxon>Bruchinae</taxon>
        <taxon>Bruchini</taxon>
        <taxon>Acanthoscelides</taxon>
    </lineage>
</organism>
<sequence length="66" mass="7657">MILPGWTIFTIFVKDDTQKSERLPAIKKQKILTIRSDVRLQLHGKTPESLTHEFTTHKQLLPQSCI</sequence>
<comment type="caution">
    <text evidence="1">The sequence shown here is derived from an EMBL/GenBank/DDBJ whole genome shotgun (WGS) entry which is preliminary data.</text>
</comment>
<evidence type="ECO:0000313" key="1">
    <source>
        <dbReference type="EMBL" id="CAH1989317.1"/>
    </source>
</evidence>
<keyword evidence="2" id="KW-1185">Reference proteome</keyword>
<name>A0A9P0LAC0_ACAOB</name>
<dbReference type="EMBL" id="CAKOFQ010007060">
    <property type="protein sequence ID" value="CAH1989317.1"/>
    <property type="molecule type" value="Genomic_DNA"/>
</dbReference>
<accession>A0A9P0LAC0</accession>
<gene>
    <name evidence="1" type="ORF">ACAOBT_LOCUS18957</name>
</gene>